<evidence type="ECO:0000313" key="5">
    <source>
        <dbReference type="Proteomes" id="UP000719412"/>
    </source>
</evidence>
<feature type="domain" description="DUF4770" evidence="2">
    <location>
        <begin position="194"/>
        <end position="330"/>
    </location>
</feature>
<feature type="domain" description="DUF4771" evidence="3">
    <location>
        <begin position="950"/>
        <end position="1096"/>
    </location>
</feature>
<gene>
    <name evidence="4" type="ORF">GEV33_009982</name>
</gene>
<protein>
    <submittedName>
        <fullName evidence="4">Uncharacterized protein</fullName>
    </submittedName>
</protein>
<accession>A0A8J6HE15</accession>
<reference evidence="4" key="1">
    <citation type="journal article" date="2020" name="J Insects Food Feed">
        <title>The yellow mealworm (Tenebrio molitor) genome: a resource for the emerging insects as food and feed industry.</title>
        <authorList>
            <person name="Eriksson T."/>
            <person name="Andere A."/>
            <person name="Kelstrup H."/>
            <person name="Emery V."/>
            <person name="Picard C."/>
        </authorList>
    </citation>
    <scope>NUCLEOTIDE SEQUENCE</scope>
    <source>
        <strain evidence="4">Stoneville</strain>
        <tissue evidence="4">Whole head</tissue>
    </source>
</reference>
<dbReference type="AlphaFoldDB" id="A0A8J6HE15"/>
<name>A0A8J6HE15_TENMO</name>
<dbReference type="Pfam" id="PF15994">
    <property type="entry name" value="DUF4770"/>
    <property type="match status" value="1"/>
</dbReference>
<evidence type="ECO:0000256" key="1">
    <source>
        <dbReference type="SAM" id="MobiDB-lite"/>
    </source>
</evidence>
<dbReference type="InterPro" id="IPR031935">
    <property type="entry name" value="DUF4770"/>
</dbReference>
<evidence type="ECO:0000313" key="4">
    <source>
        <dbReference type="EMBL" id="KAH0812806.1"/>
    </source>
</evidence>
<comment type="caution">
    <text evidence="4">The sequence shown here is derived from an EMBL/GenBank/DDBJ whole genome shotgun (WGS) entry which is preliminary data.</text>
</comment>
<dbReference type="PANTHER" id="PTHR41967">
    <property type="entry name" value="FI19406P1-RELATED"/>
    <property type="match status" value="1"/>
</dbReference>
<evidence type="ECO:0000259" key="3">
    <source>
        <dbReference type="Pfam" id="PF15995"/>
    </source>
</evidence>
<dbReference type="Pfam" id="PF15995">
    <property type="entry name" value="DUF4771"/>
    <property type="match status" value="1"/>
</dbReference>
<sequence length="1118" mass="130652">MKHPRKPNFMNNILDDIYHPEQPVCHIIATNAEKKKQDHFAVYRPQPKTCVDYSISQTDTKLDAGDTKIHIQETKAEYIPGLSEPPPPPPPKKIKYFSGGPPQWEFLDEIWRRKQKVLQKMYRVEFKKRVAARKKKLRQAQMGSHRRVIALVGPAWFQELSPKQMATVDNLKNCILKDLAEGTIINTQENIGDLGLVLRPNHRHIDKALKNCCKCPVEFLLILYQLINPNRVKYSINDRLLLSAVVHLTMKDTLRELHIRIPSPPPPPKLRKKVPKKKKKVNYPSPYLVPYTFKREPPKFSGIYCNKHVQRPQSPYFCYLEGLKKSKEQAAQSKDNKNVVLEVVDEEIEEEMLLAQALYEELVDFRPVPVLLKPSKYIPCDNFRNRLPEPEELEEEEEEEEEEEVTEDFVYIYDDTPCYAADEQTCCDAQTEIDEEIEGACTCPPKSTCGCASQNEATDRRTSCCEEEKSTDSPCVRYEEAVRRSCHEELTPCLQNEEKNSYDCSPKETKKKRCECKEKAKEFIETPLCQCERCVEERKKKITTYVISGLKETESNEMVPIIDRVILEKPCECLKNYEKKVEEYEKEKEESAKRPCDCRKEAKKLIEEPLCPCEKCQEDRRRKAMKYIIGGIKETESDQKIPIIEGVTTGKPCRCLKEYENRIDKYEAFQKSRKLVCSMKEQNHKFIIGGVVNTRQGPVYVISGMRPPLDCICAKKARAEEEEKRREAMMPHVPPGRVMYGICGVKETPQGNVYILNSALPIEDCQCMGVYQQFREEHAACIKLYEDYLALMKDEYNEFMNEMLPPSRISSRIGSVFDEEEADEGEKNEKSESETTELEKGVEETAEAWVQENVESNGEPELTEDVKMQRTCECCRRVCWMSYIYPVCCYCGYVQKVECEECICGIKEIPCIDCTCGPEEVEEEEIEEEEQKLKRFFIFKKILCNYRWQMELIKKALETMANDGYPLAKLPDCYKLPHFKLWMQMRCGQFWTQEDRYKYVLKSKSLWRHCDVCSVRTMPFPTLAVSKSEARLLNWSKADYCRKLVSDTLETFYRKIKQITVDFGREFFPSTFSYEFPFITWRDCYFAYTPSKEEDVLARFVWQRYDFKNFADMNRHCG</sequence>
<dbReference type="InterPro" id="IPR031936">
    <property type="entry name" value="DUF4771"/>
</dbReference>
<reference evidence="4" key="2">
    <citation type="submission" date="2021-08" db="EMBL/GenBank/DDBJ databases">
        <authorList>
            <person name="Eriksson T."/>
        </authorList>
    </citation>
    <scope>NUCLEOTIDE SEQUENCE</scope>
    <source>
        <strain evidence="4">Stoneville</strain>
        <tissue evidence="4">Whole head</tissue>
    </source>
</reference>
<feature type="compositionally biased region" description="Basic and acidic residues" evidence="1">
    <location>
        <begin position="825"/>
        <end position="843"/>
    </location>
</feature>
<organism evidence="4 5">
    <name type="scientific">Tenebrio molitor</name>
    <name type="common">Yellow mealworm beetle</name>
    <dbReference type="NCBI Taxonomy" id="7067"/>
    <lineage>
        <taxon>Eukaryota</taxon>
        <taxon>Metazoa</taxon>
        <taxon>Ecdysozoa</taxon>
        <taxon>Arthropoda</taxon>
        <taxon>Hexapoda</taxon>
        <taxon>Insecta</taxon>
        <taxon>Pterygota</taxon>
        <taxon>Neoptera</taxon>
        <taxon>Endopterygota</taxon>
        <taxon>Coleoptera</taxon>
        <taxon>Polyphaga</taxon>
        <taxon>Cucujiformia</taxon>
        <taxon>Tenebrionidae</taxon>
        <taxon>Tenebrio</taxon>
    </lineage>
</organism>
<dbReference type="EMBL" id="JABDTM020025780">
    <property type="protein sequence ID" value="KAH0812806.1"/>
    <property type="molecule type" value="Genomic_DNA"/>
</dbReference>
<keyword evidence="5" id="KW-1185">Reference proteome</keyword>
<dbReference type="Proteomes" id="UP000719412">
    <property type="component" value="Unassembled WGS sequence"/>
</dbReference>
<dbReference type="PANTHER" id="PTHR41967:SF6">
    <property type="entry name" value="FI19406P1-RELATED"/>
    <property type="match status" value="1"/>
</dbReference>
<proteinExistence type="predicted"/>
<evidence type="ECO:0000259" key="2">
    <source>
        <dbReference type="Pfam" id="PF15994"/>
    </source>
</evidence>
<feature type="region of interest" description="Disordered" evidence="1">
    <location>
        <begin position="818"/>
        <end position="844"/>
    </location>
</feature>